<keyword evidence="1" id="KW-0805">Transcription regulation</keyword>
<feature type="region of interest" description="Disordered" evidence="4">
    <location>
        <begin position="1"/>
        <end position="26"/>
    </location>
</feature>
<dbReference type="InterPro" id="IPR000843">
    <property type="entry name" value="HTH_LacI"/>
</dbReference>
<dbReference type="CDD" id="cd06278">
    <property type="entry name" value="PBP1_LacI-like"/>
    <property type="match status" value="1"/>
</dbReference>
<dbReference type="Pfam" id="PF00356">
    <property type="entry name" value="LacI"/>
    <property type="match status" value="1"/>
</dbReference>
<dbReference type="Pfam" id="PF13377">
    <property type="entry name" value="Peripla_BP_3"/>
    <property type="match status" value="1"/>
</dbReference>
<dbReference type="AlphaFoldDB" id="A0A4V2YB17"/>
<dbReference type="PROSITE" id="PS50932">
    <property type="entry name" value="HTH_LACI_2"/>
    <property type="match status" value="1"/>
</dbReference>
<evidence type="ECO:0000256" key="3">
    <source>
        <dbReference type="ARBA" id="ARBA00023163"/>
    </source>
</evidence>
<dbReference type="EMBL" id="SMKO01000036">
    <property type="protein sequence ID" value="TDD05836.1"/>
    <property type="molecule type" value="Genomic_DNA"/>
</dbReference>
<reference evidence="6 7" key="1">
    <citation type="submission" date="2019-03" db="EMBL/GenBank/DDBJ databases">
        <title>Draft genome sequences of novel Actinobacteria.</title>
        <authorList>
            <person name="Sahin N."/>
            <person name="Ay H."/>
            <person name="Saygin H."/>
        </authorList>
    </citation>
    <scope>NUCLEOTIDE SEQUENCE [LARGE SCALE GENOMIC DNA]</scope>
    <source>
        <strain evidence="6 7">KC310</strain>
    </source>
</reference>
<evidence type="ECO:0000256" key="2">
    <source>
        <dbReference type="ARBA" id="ARBA00023125"/>
    </source>
</evidence>
<dbReference type="InterPro" id="IPR046335">
    <property type="entry name" value="LacI/GalR-like_sensor"/>
</dbReference>
<evidence type="ECO:0000313" key="7">
    <source>
        <dbReference type="Proteomes" id="UP000295258"/>
    </source>
</evidence>
<evidence type="ECO:0000313" key="6">
    <source>
        <dbReference type="EMBL" id="TDD05836.1"/>
    </source>
</evidence>
<dbReference type="RefSeq" id="WP_132596065.1">
    <property type="nucleotide sequence ID" value="NZ_SMKO01000036.1"/>
</dbReference>
<keyword evidence="7" id="KW-1185">Reference proteome</keyword>
<dbReference type="GO" id="GO:0003700">
    <property type="term" value="F:DNA-binding transcription factor activity"/>
    <property type="evidence" value="ECO:0007669"/>
    <property type="project" value="TreeGrafter"/>
</dbReference>
<name>A0A4V2YB17_9ACTN</name>
<keyword evidence="2" id="KW-0238">DNA-binding</keyword>
<dbReference type="SUPFAM" id="SSF53822">
    <property type="entry name" value="Periplasmic binding protein-like I"/>
    <property type="match status" value="1"/>
</dbReference>
<dbReference type="Proteomes" id="UP000295258">
    <property type="component" value="Unassembled WGS sequence"/>
</dbReference>
<comment type="caution">
    <text evidence="6">The sequence shown here is derived from an EMBL/GenBank/DDBJ whole genome shotgun (WGS) entry which is preliminary data.</text>
</comment>
<keyword evidence="3" id="KW-0804">Transcription</keyword>
<dbReference type="CDD" id="cd01392">
    <property type="entry name" value="HTH_LacI"/>
    <property type="match status" value="1"/>
</dbReference>
<feature type="domain" description="HTH lacI-type" evidence="5">
    <location>
        <begin position="28"/>
        <end position="81"/>
    </location>
</feature>
<dbReference type="InterPro" id="IPR010982">
    <property type="entry name" value="Lambda_DNA-bd_dom_sf"/>
</dbReference>
<sequence length="356" mass="37911">MAQSPAPGDRRAANGRTGGPASQRARPVTSYDVAALAGVAQPTVSRALRGGSVSEETRSRVLAAAERLGYVPRDAGRSLATRRTHRIGLVVADLRNFFYLGVLTAFEQRLAEAGFQVTLFREADDATLLARLSSGGIDGVALTSLTLHSSLPRELRERGIPTVLLNRETAHPDVDACVSDNIRGSRMVAERLVELGHRRIGAIFGPADTSTGRDRARGFHDALAEAGVALHPAACREVPYTHVAGHSALAEILDSPPTPTAVFCANDVLAIGALNAAKARGVDVPRDLTVIGYDDMDMSSWEIIDLTTVHQNIDTMARTAAELLVSRVEGGDEELRRVVVPPQLVIRSTDAPVRAG</sequence>
<proteinExistence type="predicted"/>
<dbReference type="GO" id="GO:0000976">
    <property type="term" value="F:transcription cis-regulatory region binding"/>
    <property type="evidence" value="ECO:0007669"/>
    <property type="project" value="TreeGrafter"/>
</dbReference>
<dbReference type="Gene3D" id="3.40.50.2300">
    <property type="match status" value="2"/>
</dbReference>
<evidence type="ECO:0000259" key="5">
    <source>
        <dbReference type="PROSITE" id="PS50932"/>
    </source>
</evidence>
<dbReference type="SMART" id="SM00354">
    <property type="entry name" value="HTH_LACI"/>
    <property type="match status" value="1"/>
</dbReference>
<dbReference type="Gene3D" id="1.10.260.40">
    <property type="entry name" value="lambda repressor-like DNA-binding domains"/>
    <property type="match status" value="1"/>
</dbReference>
<evidence type="ECO:0000256" key="1">
    <source>
        <dbReference type="ARBA" id="ARBA00023015"/>
    </source>
</evidence>
<dbReference type="InterPro" id="IPR028082">
    <property type="entry name" value="Peripla_BP_I"/>
</dbReference>
<dbReference type="SUPFAM" id="SSF47413">
    <property type="entry name" value="lambda repressor-like DNA-binding domains"/>
    <property type="match status" value="1"/>
</dbReference>
<organism evidence="6 7">
    <name type="scientific">Nonomuraea deserti</name>
    <dbReference type="NCBI Taxonomy" id="1848322"/>
    <lineage>
        <taxon>Bacteria</taxon>
        <taxon>Bacillati</taxon>
        <taxon>Actinomycetota</taxon>
        <taxon>Actinomycetes</taxon>
        <taxon>Streptosporangiales</taxon>
        <taxon>Streptosporangiaceae</taxon>
        <taxon>Nonomuraea</taxon>
    </lineage>
</organism>
<dbReference type="PANTHER" id="PTHR30146:SF109">
    <property type="entry name" value="HTH-TYPE TRANSCRIPTIONAL REGULATOR GALS"/>
    <property type="match status" value="1"/>
</dbReference>
<gene>
    <name evidence="6" type="ORF">E1292_16330</name>
</gene>
<dbReference type="PANTHER" id="PTHR30146">
    <property type="entry name" value="LACI-RELATED TRANSCRIPTIONAL REPRESSOR"/>
    <property type="match status" value="1"/>
</dbReference>
<accession>A0A4V2YB17</accession>
<evidence type="ECO:0000256" key="4">
    <source>
        <dbReference type="SAM" id="MobiDB-lite"/>
    </source>
</evidence>
<protein>
    <submittedName>
        <fullName evidence="6">LacI family transcriptional regulator</fullName>
    </submittedName>
</protein>